<dbReference type="InterPro" id="IPR000485">
    <property type="entry name" value="AsnC-type_HTH_dom"/>
</dbReference>
<dbReference type="Pfam" id="PF01037">
    <property type="entry name" value="AsnC_trans_reg"/>
    <property type="match status" value="1"/>
</dbReference>
<keyword evidence="2" id="KW-0238">DNA-binding</keyword>
<sequence>MSELPDDPLVRSRIAPNDLRDAAALDEVDRALLAHLVADARTTNAALAEAAGIAPSTCLARVRSLRERGVIRGYHADVDPAAVGLPLQAMISVRLQSDARDRLGEFVGLVRRLPAVRDVYFVAGADDYLLHVATSGTGALRDLVATLNSHRDVAGTVTSLIFDHIRTANVS</sequence>
<evidence type="ECO:0000313" key="6">
    <source>
        <dbReference type="Proteomes" id="UP001595947"/>
    </source>
</evidence>
<dbReference type="Gene3D" id="1.10.10.10">
    <property type="entry name" value="Winged helix-like DNA-binding domain superfamily/Winged helix DNA-binding domain"/>
    <property type="match status" value="1"/>
</dbReference>
<dbReference type="Proteomes" id="UP001595947">
    <property type="component" value="Unassembled WGS sequence"/>
</dbReference>
<dbReference type="EMBL" id="JBHSIV010000020">
    <property type="protein sequence ID" value="MFC5064171.1"/>
    <property type="molecule type" value="Genomic_DNA"/>
</dbReference>
<dbReference type="PRINTS" id="PR00033">
    <property type="entry name" value="HTHASNC"/>
</dbReference>
<feature type="domain" description="HTH asnC-type" evidence="4">
    <location>
        <begin position="25"/>
        <end position="86"/>
    </location>
</feature>
<dbReference type="InterPro" id="IPR036390">
    <property type="entry name" value="WH_DNA-bd_sf"/>
</dbReference>
<dbReference type="InterPro" id="IPR036388">
    <property type="entry name" value="WH-like_DNA-bd_sf"/>
</dbReference>
<dbReference type="Gene3D" id="3.30.70.920">
    <property type="match status" value="1"/>
</dbReference>
<dbReference type="PANTHER" id="PTHR30154">
    <property type="entry name" value="LEUCINE-RESPONSIVE REGULATORY PROTEIN"/>
    <property type="match status" value="1"/>
</dbReference>
<name>A0ABV9YNJ1_9PSEU</name>
<dbReference type="SUPFAM" id="SSF54909">
    <property type="entry name" value="Dimeric alpha+beta barrel"/>
    <property type="match status" value="1"/>
</dbReference>
<keyword evidence="1" id="KW-0805">Transcription regulation</keyword>
<dbReference type="PANTHER" id="PTHR30154:SF54">
    <property type="entry name" value="POSSIBLE TRANSCRIPTIONAL REGULATORY PROTEIN (PROBABLY LRP_ASNC-FAMILY)"/>
    <property type="match status" value="1"/>
</dbReference>
<organism evidence="5 6">
    <name type="scientific">Actinomycetospora atypica</name>
    <dbReference type="NCBI Taxonomy" id="1290095"/>
    <lineage>
        <taxon>Bacteria</taxon>
        <taxon>Bacillati</taxon>
        <taxon>Actinomycetota</taxon>
        <taxon>Actinomycetes</taxon>
        <taxon>Pseudonocardiales</taxon>
        <taxon>Pseudonocardiaceae</taxon>
        <taxon>Actinomycetospora</taxon>
    </lineage>
</organism>
<keyword evidence="6" id="KW-1185">Reference proteome</keyword>
<dbReference type="SUPFAM" id="SSF46785">
    <property type="entry name" value="Winged helix' DNA-binding domain"/>
    <property type="match status" value="1"/>
</dbReference>
<evidence type="ECO:0000256" key="1">
    <source>
        <dbReference type="ARBA" id="ARBA00023015"/>
    </source>
</evidence>
<protein>
    <submittedName>
        <fullName evidence="5">Lrp/AsnC family transcriptional regulator</fullName>
    </submittedName>
</protein>
<dbReference type="InterPro" id="IPR019888">
    <property type="entry name" value="Tscrpt_reg_AsnC-like"/>
</dbReference>
<keyword evidence="3" id="KW-0804">Transcription</keyword>
<dbReference type="Pfam" id="PF13412">
    <property type="entry name" value="HTH_24"/>
    <property type="match status" value="1"/>
</dbReference>
<reference evidence="6" key="1">
    <citation type="journal article" date="2019" name="Int. J. Syst. Evol. Microbiol.">
        <title>The Global Catalogue of Microorganisms (GCM) 10K type strain sequencing project: providing services to taxonomists for standard genome sequencing and annotation.</title>
        <authorList>
            <consortium name="The Broad Institute Genomics Platform"/>
            <consortium name="The Broad Institute Genome Sequencing Center for Infectious Disease"/>
            <person name="Wu L."/>
            <person name="Ma J."/>
        </authorList>
    </citation>
    <scope>NUCLEOTIDE SEQUENCE [LARGE SCALE GENOMIC DNA]</scope>
    <source>
        <strain evidence="6">CGMCC 4.7093</strain>
    </source>
</reference>
<dbReference type="InterPro" id="IPR011008">
    <property type="entry name" value="Dimeric_a/b-barrel"/>
</dbReference>
<evidence type="ECO:0000256" key="2">
    <source>
        <dbReference type="ARBA" id="ARBA00023125"/>
    </source>
</evidence>
<dbReference type="RefSeq" id="WP_378037519.1">
    <property type="nucleotide sequence ID" value="NZ_JBHSIV010000020.1"/>
</dbReference>
<dbReference type="PROSITE" id="PS50956">
    <property type="entry name" value="HTH_ASNC_2"/>
    <property type="match status" value="1"/>
</dbReference>
<evidence type="ECO:0000259" key="4">
    <source>
        <dbReference type="PROSITE" id="PS50956"/>
    </source>
</evidence>
<evidence type="ECO:0000256" key="3">
    <source>
        <dbReference type="ARBA" id="ARBA00023163"/>
    </source>
</evidence>
<comment type="caution">
    <text evidence="5">The sequence shown here is derived from an EMBL/GenBank/DDBJ whole genome shotgun (WGS) entry which is preliminary data.</text>
</comment>
<proteinExistence type="predicted"/>
<gene>
    <name evidence="5" type="ORF">ACFPBZ_18255</name>
</gene>
<dbReference type="SMART" id="SM00344">
    <property type="entry name" value="HTH_ASNC"/>
    <property type="match status" value="1"/>
</dbReference>
<dbReference type="InterPro" id="IPR019887">
    <property type="entry name" value="Tscrpt_reg_AsnC/Lrp_C"/>
</dbReference>
<accession>A0ABV9YNJ1</accession>
<evidence type="ECO:0000313" key="5">
    <source>
        <dbReference type="EMBL" id="MFC5064171.1"/>
    </source>
</evidence>